<name>A0A518IBN1_9PLAN</name>
<dbReference type="OrthoDB" id="287250at2"/>
<reference evidence="1 2" key="1">
    <citation type="submission" date="2019-03" db="EMBL/GenBank/DDBJ databases">
        <title>Deep-cultivation of Planctomycetes and their phenomic and genomic characterization uncovers novel biology.</title>
        <authorList>
            <person name="Wiegand S."/>
            <person name="Jogler M."/>
            <person name="Boedeker C."/>
            <person name="Pinto D."/>
            <person name="Vollmers J."/>
            <person name="Rivas-Marin E."/>
            <person name="Kohn T."/>
            <person name="Peeters S.H."/>
            <person name="Heuer A."/>
            <person name="Rast P."/>
            <person name="Oberbeckmann S."/>
            <person name="Bunk B."/>
            <person name="Jeske O."/>
            <person name="Meyerdierks A."/>
            <person name="Storesund J.E."/>
            <person name="Kallscheuer N."/>
            <person name="Luecker S."/>
            <person name="Lage O.M."/>
            <person name="Pohl T."/>
            <person name="Merkel B.J."/>
            <person name="Hornburger P."/>
            <person name="Mueller R.-W."/>
            <person name="Bruemmer F."/>
            <person name="Labrenz M."/>
            <person name="Spormann A.M."/>
            <person name="Op den Camp H."/>
            <person name="Overmann J."/>
            <person name="Amann R."/>
            <person name="Jetten M.S.M."/>
            <person name="Mascher T."/>
            <person name="Medema M.H."/>
            <person name="Devos D.P."/>
            <person name="Kaster A.-K."/>
            <person name="Ovreas L."/>
            <person name="Rohde M."/>
            <person name="Galperin M.Y."/>
            <person name="Jogler C."/>
        </authorList>
    </citation>
    <scope>NUCLEOTIDE SEQUENCE [LARGE SCALE GENOMIC DNA]</scope>
    <source>
        <strain evidence="1 2">Enr17</strain>
    </source>
</reference>
<dbReference type="KEGG" id="gfm:Enr17x_24900"/>
<protein>
    <submittedName>
        <fullName evidence="1">Uncharacterized protein</fullName>
    </submittedName>
</protein>
<gene>
    <name evidence="1" type="ORF">Enr17x_24900</name>
</gene>
<dbReference type="Proteomes" id="UP000318313">
    <property type="component" value="Chromosome"/>
</dbReference>
<evidence type="ECO:0000313" key="1">
    <source>
        <dbReference type="EMBL" id="QDV50450.1"/>
    </source>
</evidence>
<organism evidence="1 2">
    <name type="scientific">Gimesia fumaroli</name>
    <dbReference type="NCBI Taxonomy" id="2527976"/>
    <lineage>
        <taxon>Bacteria</taxon>
        <taxon>Pseudomonadati</taxon>
        <taxon>Planctomycetota</taxon>
        <taxon>Planctomycetia</taxon>
        <taxon>Planctomycetales</taxon>
        <taxon>Planctomycetaceae</taxon>
        <taxon>Gimesia</taxon>
    </lineage>
</organism>
<sequence length="147" mass="16583">MKSSLKKYLIVFVSVSCYLLLMKAAIYNKHSRTHEVSQLESMVARIPLGISKDEIDTLMGTPPDTTSNSKGVIVNPTMMLAAENEKATKYGTPQKYTMCIWKRGDAGATVALDQTGKVVCRWAWSKDSGRRYHRYSPYQVLRRVGLF</sequence>
<evidence type="ECO:0000313" key="2">
    <source>
        <dbReference type="Proteomes" id="UP000318313"/>
    </source>
</evidence>
<proteinExistence type="predicted"/>
<dbReference type="EMBL" id="CP037452">
    <property type="protein sequence ID" value="QDV50450.1"/>
    <property type="molecule type" value="Genomic_DNA"/>
</dbReference>
<accession>A0A518IBN1</accession>
<dbReference type="RefSeq" id="WP_145308955.1">
    <property type="nucleotide sequence ID" value="NZ_CP037452.1"/>
</dbReference>
<dbReference type="AlphaFoldDB" id="A0A518IBN1"/>
<keyword evidence="2" id="KW-1185">Reference proteome</keyword>